<dbReference type="SMR" id="A0A133QAD2"/>
<accession>A0A133QAD2</accession>
<feature type="transmembrane region" description="Helical" evidence="1">
    <location>
        <begin position="88"/>
        <end position="107"/>
    </location>
</feature>
<dbReference type="EMBL" id="SCHB01000001">
    <property type="protein sequence ID" value="TBW73379.1"/>
    <property type="molecule type" value="Genomic_DNA"/>
</dbReference>
<dbReference type="GO" id="GO:0005886">
    <property type="term" value="C:plasma membrane"/>
    <property type="evidence" value="ECO:0007669"/>
    <property type="project" value="TreeGrafter"/>
</dbReference>
<dbReference type="Gene3D" id="3.40.50.620">
    <property type="entry name" value="HUPs"/>
    <property type="match status" value="1"/>
</dbReference>
<dbReference type="InterPro" id="IPR051599">
    <property type="entry name" value="Cell_Envelope_Assoc"/>
</dbReference>
<protein>
    <submittedName>
        <fullName evidence="4">YdcF family protein</fullName>
    </submittedName>
</protein>
<evidence type="ECO:0000313" key="6">
    <source>
        <dbReference type="Proteomes" id="UP000293637"/>
    </source>
</evidence>
<evidence type="ECO:0000313" key="5">
    <source>
        <dbReference type="Proteomes" id="UP000070063"/>
    </source>
</evidence>
<proteinExistence type="predicted"/>
<feature type="transmembrane region" description="Helical" evidence="1">
    <location>
        <begin position="45"/>
        <end position="67"/>
    </location>
</feature>
<feature type="transmembrane region" description="Helical" evidence="1">
    <location>
        <begin position="297"/>
        <end position="315"/>
    </location>
</feature>
<evidence type="ECO:0000313" key="3">
    <source>
        <dbReference type="EMBL" id="KXA39836.1"/>
    </source>
</evidence>
<evidence type="ECO:0000256" key="1">
    <source>
        <dbReference type="SAM" id="Phobius"/>
    </source>
</evidence>
<dbReference type="GO" id="GO:0043164">
    <property type="term" value="P:Gram-negative-bacterium-type cell wall biogenesis"/>
    <property type="evidence" value="ECO:0007669"/>
    <property type="project" value="TreeGrafter"/>
</dbReference>
<dbReference type="GO" id="GO:0000270">
    <property type="term" value="P:peptidoglycan metabolic process"/>
    <property type="evidence" value="ECO:0007669"/>
    <property type="project" value="TreeGrafter"/>
</dbReference>
<reference evidence="3 5" key="1">
    <citation type="submission" date="2016-01" db="EMBL/GenBank/DDBJ databases">
        <authorList>
            <person name="Mitreva M."/>
            <person name="Pepin K.H."/>
            <person name="Mihindukulasuriya K.A."/>
            <person name="Fulton R."/>
            <person name="Fronick C."/>
            <person name="O'Laughlin M."/>
            <person name="Miner T."/>
            <person name="Herter B."/>
            <person name="Rosa B.A."/>
            <person name="Cordes M."/>
            <person name="Tomlinson C."/>
            <person name="Wollam A."/>
            <person name="Palsikar V.B."/>
            <person name="Mardis E.R."/>
            <person name="Wilson R.K."/>
        </authorList>
    </citation>
    <scope>NUCLEOTIDE SEQUENCE [LARGE SCALE GENOMIC DNA]</scope>
    <source>
        <strain evidence="3 5">MJR7738</strain>
    </source>
</reference>
<reference evidence="4 6" key="2">
    <citation type="journal article" date="2019" name="Sci. Transl. Med.">
        <title>Quorum sensing between bacterial species on the skin protects against epidermal injury in atopic dermatitis.</title>
        <authorList>
            <person name="Williams M.R."/>
        </authorList>
    </citation>
    <scope>NUCLEOTIDE SEQUENCE [LARGE SCALE GENOMIC DNA]</scope>
    <source>
        <strain evidence="4 6">E7</strain>
    </source>
</reference>
<dbReference type="Proteomes" id="UP000070063">
    <property type="component" value="Unassembled WGS sequence"/>
</dbReference>
<dbReference type="GeneID" id="58091380"/>
<name>A0A133QAD2_STALU</name>
<gene>
    <name evidence="4" type="ORF">EQ812_00835</name>
    <name evidence="3" type="ORF">HMPREF3225_00446</name>
</gene>
<dbReference type="PANTHER" id="PTHR30336:SF18">
    <property type="entry name" value="MEMBRANE PROTEIN"/>
    <property type="match status" value="1"/>
</dbReference>
<comment type="caution">
    <text evidence="4">The sequence shown here is derived from an EMBL/GenBank/DDBJ whole genome shotgun (WGS) entry which is preliminary data.</text>
</comment>
<dbReference type="EMBL" id="LRQI01000021">
    <property type="protein sequence ID" value="KXA39836.1"/>
    <property type="molecule type" value="Genomic_DNA"/>
</dbReference>
<dbReference type="PANTHER" id="PTHR30336">
    <property type="entry name" value="INNER MEMBRANE PROTEIN, PROBABLE PERMEASE"/>
    <property type="match status" value="1"/>
</dbReference>
<dbReference type="STRING" id="28035.B6N84_03185"/>
<feature type="domain" description="DUF218" evidence="2">
    <location>
        <begin position="148"/>
        <end position="270"/>
    </location>
</feature>
<feature type="transmembrane region" description="Helical" evidence="1">
    <location>
        <begin position="113"/>
        <end position="134"/>
    </location>
</feature>
<dbReference type="RefSeq" id="WP_002460176.1">
    <property type="nucleotide sequence ID" value="NZ_AP021848.1"/>
</dbReference>
<dbReference type="InterPro" id="IPR014729">
    <property type="entry name" value="Rossmann-like_a/b/a_fold"/>
</dbReference>
<keyword evidence="1" id="KW-0472">Membrane</keyword>
<dbReference type="Pfam" id="PF02698">
    <property type="entry name" value="DUF218"/>
    <property type="match status" value="1"/>
</dbReference>
<evidence type="ECO:0000259" key="2">
    <source>
        <dbReference type="Pfam" id="PF02698"/>
    </source>
</evidence>
<dbReference type="eggNOG" id="COG1434">
    <property type="taxonomic scope" value="Bacteria"/>
</dbReference>
<evidence type="ECO:0000313" key="4">
    <source>
        <dbReference type="EMBL" id="TBW73379.1"/>
    </source>
</evidence>
<dbReference type="CDD" id="cd06259">
    <property type="entry name" value="YdcF-like"/>
    <property type="match status" value="1"/>
</dbReference>
<keyword evidence="1" id="KW-0812">Transmembrane</keyword>
<dbReference type="InterPro" id="IPR003848">
    <property type="entry name" value="DUF218"/>
</dbReference>
<keyword evidence="1" id="KW-1133">Transmembrane helix</keyword>
<dbReference type="AlphaFoldDB" id="A0A133QAD2"/>
<dbReference type="Proteomes" id="UP000293637">
    <property type="component" value="Unassembled WGS sequence"/>
</dbReference>
<organism evidence="4 6">
    <name type="scientific">Staphylococcus lugdunensis</name>
    <dbReference type="NCBI Taxonomy" id="28035"/>
    <lineage>
        <taxon>Bacteria</taxon>
        <taxon>Bacillati</taxon>
        <taxon>Bacillota</taxon>
        <taxon>Bacilli</taxon>
        <taxon>Bacillales</taxon>
        <taxon>Staphylococcaceae</taxon>
        <taxon>Staphylococcus</taxon>
    </lineage>
</organism>
<sequence>MLSISIAFLTFICIVPTLFNSQTFVSLRLYFISVILAFSFVLINLWQQSFVLCYFSLFIVLVTVLFVKHFYLIKQQQGRQLLQELMKYIYRLLLFSCACAYISLIHVPVFNGLFIWFSLIAISTLTTFALYLCFSSAFGRMTNHCTFDGIIVLGAGIFTEAVTPLLASRLNRALSIYNQQSHCTIIVSGGQGKDEPISEALAMKRYLLSHGVPEQSIIMEAHSTNTAENFLYSKSIIDAMTPKPNKLLVVTSQFHILRALRFAQKFGLPVQGIGSSTPCHLLARSLIRDFLGLMHQYKLLLTLYFALLFISAILLNL</sequence>